<keyword evidence="4" id="KW-0808">Transferase</keyword>
<evidence type="ECO:0000256" key="3">
    <source>
        <dbReference type="ARBA" id="ARBA00022676"/>
    </source>
</evidence>
<evidence type="ECO:0008006" key="8">
    <source>
        <dbReference type="Google" id="ProtNLM"/>
    </source>
</evidence>
<evidence type="ECO:0000256" key="1">
    <source>
        <dbReference type="ARBA" id="ARBA00004323"/>
    </source>
</evidence>
<reference evidence="6" key="1">
    <citation type="submission" date="2020-06" db="EMBL/GenBank/DDBJ databases">
        <title>WGS assembly of Ceratodon purpureus strain R40.</title>
        <authorList>
            <person name="Carey S.B."/>
            <person name="Jenkins J."/>
            <person name="Shu S."/>
            <person name="Lovell J.T."/>
            <person name="Sreedasyam A."/>
            <person name="Maumus F."/>
            <person name="Tiley G.P."/>
            <person name="Fernandez-Pozo N."/>
            <person name="Barry K."/>
            <person name="Chen C."/>
            <person name="Wang M."/>
            <person name="Lipzen A."/>
            <person name="Daum C."/>
            <person name="Saski C.A."/>
            <person name="Payton A.C."/>
            <person name="Mcbreen J.C."/>
            <person name="Conrad R.E."/>
            <person name="Kollar L.M."/>
            <person name="Olsson S."/>
            <person name="Huttunen S."/>
            <person name="Landis J.B."/>
            <person name="Wickett N.J."/>
            <person name="Johnson M.G."/>
            <person name="Rensing S.A."/>
            <person name="Grimwood J."/>
            <person name="Schmutz J."/>
            <person name="Mcdaniel S.F."/>
        </authorList>
    </citation>
    <scope>NUCLEOTIDE SEQUENCE</scope>
    <source>
        <strain evidence="6">R40</strain>
    </source>
</reference>
<dbReference type="Gene3D" id="3.90.550.10">
    <property type="entry name" value="Spore Coat Polysaccharide Biosynthesis Protein SpsA, Chain A"/>
    <property type="match status" value="1"/>
</dbReference>
<dbReference type="OrthoDB" id="205108at2759"/>
<comment type="subcellular location">
    <subcellularLocation>
        <location evidence="1">Golgi apparatus membrane</location>
        <topology evidence="1">Single-pass type II membrane protein</topology>
    </subcellularLocation>
</comment>
<dbReference type="GO" id="GO:0016757">
    <property type="term" value="F:glycosyltransferase activity"/>
    <property type="evidence" value="ECO:0007669"/>
    <property type="project" value="UniProtKB-KW"/>
</dbReference>
<organism evidence="6 7">
    <name type="scientific">Ceratodon purpureus</name>
    <name type="common">Fire moss</name>
    <name type="synonym">Dicranum purpureum</name>
    <dbReference type="NCBI Taxonomy" id="3225"/>
    <lineage>
        <taxon>Eukaryota</taxon>
        <taxon>Viridiplantae</taxon>
        <taxon>Streptophyta</taxon>
        <taxon>Embryophyta</taxon>
        <taxon>Bryophyta</taxon>
        <taxon>Bryophytina</taxon>
        <taxon>Bryopsida</taxon>
        <taxon>Dicranidae</taxon>
        <taxon>Pseudoditrichales</taxon>
        <taxon>Ditrichaceae</taxon>
        <taxon>Ceratodon</taxon>
    </lineage>
</organism>
<evidence type="ECO:0000313" key="6">
    <source>
        <dbReference type="EMBL" id="KAG0576748.1"/>
    </source>
</evidence>
<proteinExistence type="inferred from homology"/>
<dbReference type="InterPro" id="IPR008630">
    <property type="entry name" value="Glyco_trans_34"/>
</dbReference>
<protein>
    <recommendedName>
        <fullName evidence="8">Nucleotide-diphospho-sugar transferase domain-containing protein</fullName>
    </recommendedName>
</protein>
<accession>A0A8T0I2F2</accession>
<comment type="caution">
    <text evidence="6">The sequence shown here is derived from an EMBL/GenBank/DDBJ whole genome shotgun (WGS) entry which is preliminary data.</text>
</comment>
<dbReference type="EMBL" id="CM026425">
    <property type="protein sequence ID" value="KAG0576748.1"/>
    <property type="molecule type" value="Genomic_DNA"/>
</dbReference>
<dbReference type="InterPro" id="IPR029044">
    <property type="entry name" value="Nucleotide-diphossugar_trans"/>
</dbReference>
<dbReference type="GO" id="GO:0000139">
    <property type="term" value="C:Golgi membrane"/>
    <property type="evidence" value="ECO:0007669"/>
    <property type="project" value="UniProtKB-SubCell"/>
</dbReference>
<feature type="transmembrane region" description="Helical" evidence="5">
    <location>
        <begin position="98"/>
        <end position="118"/>
    </location>
</feature>
<evidence type="ECO:0000256" key="5">
    <source>
        <dbReference type="SAM" id="Phobius"/>
    </source>
</evidence>
<dbReference type="Pfam" id="PF05637">
    <property type="entry name" value="Glyco_transf_34"/>
    <property type="match status" value="1"/>
</dbReference>
<dbReference type="Proteomes" id="UP000822688">
    <property type="component" value="Chromosome 5"/>
</dbReference>
<keyword evidence="5" id="KW-1133">Transmembrane helix</keyword>
<gene>
    <name evidence="6" type="ORF">KC19_5G104800</name>
</gene>
<evidence type="ECO:0000256" key="4">
    <source>
        <dbReference type="ARBA" id="ARBA00022679"/>
    </source>
</evidence>
<comment type="similarity">
    <text evidence="2">Belongs to the glycosyltransferase 34 family.</text>
</comment>
<dbReference type="SUPFAM" id="SSF53448">
    <property type="entry name" value="Nucleotide-diphospho-sugar transferases"/>
    <property type="match status" value="1"/>
</dbReference>
<dbReference type="PANTHER" id="PTHR31306">
    <property type="entry name" value="ALPHA-1,6-MANNOSYLTRANSFERASE MNN11-RELATED"/>
    <property type="match status" value="1"/>
</dbReference>
<keyword evidence="3" id="KW-0328">Glycosyltransferase</keyword>
<evidence type="ECO:0000313" key="7">
    <source>
        <dbReference type="Proteomes" id="UP000822688"/>
    </source>
</evidence>
<evidence type="ECO:0000256" key="2">
    <source>
        <dbReference type="ARBA" id="ARBA00005664"/>
    </source>
</evidence>
<keyword evidence="7" id="KW-1185">Reference proteome</keyword>
<dbReference type="PANTHER" id="PTHR31306:SF11">
    <property type="entry name" value="NUCLEOTIDE-DIPHOSPHO-SUGAR TRANSFERASE DOMAIN-CONTAINING PROTEIN"/>
    <property type="match status" value="1"/>
</dbReference>
<dbReference type="AlphaFoldDB" id="A0A8T0I2F2"/>
<keyword evidence="5" id="KW-0472">Membrane</keyword>
<feature type="transmembrane region" description="Helical" evidence="5">
    <location>
        <begin position="25"/>
        <end position="46"/>
    </location>
</feature>
<dbReference type="GO" id="GO:0006487">
    <property type="term" value="P:protein N-linked glycosylation"/>
    <property type="evidence" value="ECO:0007669"/>
    <property type="project" value="TreeGrafter"/>
</dbReference>
<keyword evidence="5" id="KW-0812">Transmembrane</keyword>
<name>A0A8T0I2F2_CERPU</name>
<sequence length="320" mass="36616">MSSPKLHPSSRTGWKQTAAMDWGRFCYRLLYAMSFLAAIYAVLAHFRSAPPVSGSNIVEEAPPGLESLVNDVPVVLSPISRAEQDQRRWIEKPNSLCFGLGNVTILTVAIDLPGAYLMQLRRNRLSYASNHGYRYCEVSTTLDPSRPSAWTKLKAMSLLLSFTDIVVAMEADAIIRNKSVRIESILELEDYNVAGKDVIYTNDYQQDRESEANAKSYINTGVYIMHNTPWTKRFLESLYNFHISSMFQKNRERDAVMLYRMKNIDDFNAHVAVIPYRYMNSPLTHELDKYEDGDFVAHYAEVHSLDKYRELSSRLGDIDL</sequence>